<evidence type="ECO:0000256" key="1">
    <source>
        <dbReference type="SAM" id="MobiDB-lite"/>
    </source>
</evidence>
<dbReference type="EMBL" id="CAXKWB010004949">
    <property type="protein sequence ID" value="CAL4075856.1"/>
    <property type="molecule type" value="Genomic_DNA"/>
</dbReference>
<proteinExistence type="predicted"/>
<protein>
    <submittedName>
        <fullName evidence="2">Uncharacterized protein</fullName>
    </submittedName>
</protein>
<feature type="region of interest" description="Disordered" evidence="1">
    <location>
        <begin position="24"/>
        <end position="46"/>
    </location>
</feature>
<feature type="region of interest" description="Disordered" evidence="1">
    <location>
        <begin position="186"/>
        <end position="281"/>
    </location>
</feature>
<gene>
    <name evidence="2" type="ORF">MNOR_LOCUS9981</name>
</gene>
<feature type="non-terminal residue" evidence="2">
    <location>
        <position position="1"/>
    </location>
</feature>
<feature type="region of interest" description="Disordered" evidence="1">
    <location>
        <begin position="307"/>
        <end position="423"/>
    </location>
</feature>
<dbReference type="AlphaFoldDB" id="A0AAV2Q8T8"/>
<comment type="caution">
    <text evidence="2">The sequence shown here is derived from an EMBL/GenBank/DDBJ whole genome shotgun (WGS) entry which is preliminary data.</text>
</comment>
<feature type="compositionally biased region" description="Basic and acidic residues" evidence="1">
    <location>
        <begin position="327"/>
        <end position="345"/>
    </location>
</feature>
<feature type="compositionally biased region" description="Basic residues" evidence="1">
    <location>
        <begin position="75"/>
        <end position="91"/>
    </location>
</feature>
<evidence type="ECO:0000313" key="2">
    <source>
        <dbReference type="EMBL" id="CAL4075856.1"/>
    </source>
</evidence>
<feature type="compositionally biased region" description="Basic and acidic residues" evidence="1">
    <location>
        <begin position="353"/>
        <end position="366"/>
    </location>
</feature>
<name>A0AAV2Q8T8_MEGNR</name>
<feature type="region of interest" description="Disordered" evidence="1">
    <location>
        <begin position="58"/>
        <end position="174"/>
    </location>
</feature>
<reference evidence="2 3" key="1">
    <citation type="submission" date="2024-05" db="EMBL/GenBank/DDBJ databases">
        <authorList>
            <person name="Wallberg A."/>
        </authorList>
    </citation>
    <scope>NUCLEOTIDE SEQUENCE [LARGE SCALE GENOMIC DNA]</scope>
</reference>
<sequence length="566" mass="66837">ADEEKVAKSQQELDMIINNQIISSLGSNKDHGNSCKDEINTNKSKDVLSPNDLRLFLTRNQNSMETKSSREIKSPHRMSRSPHSPRRKSRSPQRIGRSPQRIGRSPQRIGRSPQRIGRSPQRIGRSPQRIGRSPQRIGRSPQRVGRSPHRISPHRITRSPHRIIRSPHRIIRSPHRIIRSPHRIIRSPHRITRSPHRITRSPHRITRSPHRITRSPHRITRSPHRINRSPQRTRSRSPYRLRSRSPYRVRSRSPYRVRSRSPYRVRSRSPYRVRSRSPYRVRSRSPYAVIPRHHSWENERSLRNTELYESRGPTLSNTIRRSRSPGIRRERYRSTSPITREERYRSPRSRSPVWRERNYYKSPDHIKRGRSPEIGARRSYRSPEKNIPRTKGPEWRDTHISTRSPERRRRSVSPRRIEGSDYGYHMPPKEQFYEIEITFNNESNYSKNIRKSISLLLTQILWQCGGIHVIEKSNVLERLEGGKPENPKRLIYKFKKRSTAHIAAKYLDGFRIPDKRMSCHERGEDTGTFQPDPAEKNHIIMTLSQALKANQNLFAKDLQEIGNRNG</sequence>
<feature type="compositionally biased region" description="Basic residues" evidence="1">
    <location>
        <begin position="146"/>
        <end position="174"/>
    </location>
</feature>
<dbReference type="Proteomes" id="UP001497623">
    <property type="component" value="Unassembled WGS sequence"/>
</dbReference>
<feature type="non-terminal residue" evidence="2">
    <location>
        <position position="566"/>
    </location>
</feature>
<organism evidence="2 3">
    <name type="scientific">Meganyctiphanes norvegica</name>
    <name type="common">Northern krill</name>
    <name type="synonym">Thysanopoda norvegica</name>
    <dbReference type="NCBI Taxonomy" id="48144"/>
    <lineage>
        <taxon>Eukaryota</taxon>
        <taxon>Metazoa</taxon>
        <taxon>Ecdysozoa</taxon>
        <taxon>Arthropoda</taxon>
        <taxon>Crustacea</taxon>
        <taxon>Multicrustacea</taxon>
        <taxon>Malacostraca</taxon>
        <taxon>Eumalacostraca</taxon>
        <taxon>Eucarida</taxon>
        <taxon>Euphausiacea</taxon>
        <taxon>Euphausiidae</taxon>
        <taxon>Meganyctiphanes</taxon>
    </lineage>
</organism>
<accession>A0AAV2Q8T8</accession>
<evidence type="ECO:0000313" key="3">
    <source>
        <dbReference type="Proteomes" id="UP001497623"/>
    </source>
</evidence>
<keyword evidence="3" id="KW-1185">Reference proteome</keyword>
<feature type="compositionally biased region" description="Basic and acidic residues" evidence="1">
    <location>
        <begin position="381"/>
        <end position="400"/>
    </location>
</feature>
<feature type="compositionally biased region" description="Basic and acidic residues" evidence="1">
    <location>
        <begin position="28"/>
        <end position="46"/>
    </location>
</feature>